<dbReference type="InterPro" id="IPR010095">
    <property type="entry name" value="Cas12f1-like_TNB"/>
</dbReference>
<feature type="compositionally biased region" description="Basic residues" evidence="5">
    <location>
        <begin position="62"/>
        <end position="78"/>
    </location>
</feature>
<evidence type="ECO:0000256" key="1">
    <source>
        <dbReference type="ARBA" id="ARBA00008761"/>
    </source>
</evidence>
<feature type="region of interest" description="Disordered" evidence="5">
    <location>
        <begin position="1"/>
        <end position="21"/>
    </location>
</feature>
<comment type="similarity">
    <text evidence="1">In the C-terminal section; belongs to the transposase 35 family.</text>
</comment>
<evidence type="ECO:0000256" key="5">
    <source>
        <dbReference type="SAM" id="MobiDB-lite"/>
    </source>
</evidence>
<evidence type="ECO:0000256" key="2">
    <source>
        <dbReference type="ARBA" id="ARBA00022578"/>
    </source>
</evidence>
<evidence type="ECO:0000259" key="7">
    <source>
        <dbReference type="Pfam" id="PF07282"/>
    </source>
</evidence>
<dbReference type="Pfam" id="PF01385">
    <property type="entry name" value="OrfB_IS605"/>
    <property type="match status" value="1"/>
</dbReference>
<evidence type="ECO:0000313" key="8">
    <source>
        <dbReference type="EMBL" id="BBU20735.1"/>
    </source>
</evidence>
<accession>A0AAD1GXQ8</accession>
<feature type="region of interest" description="Disordered" evidence="5">
    <location>
        <begin position="58"/>
        <end position="84"/>
    </location>
</feature>
<dbReference type="InterPro" id="IPR001959">
    <property type="entry name" value="Transposase"/>
</dbReference>
<dbReference type="GO" id="GO:0032196">
    <property type="term" value="P:transposition"/>
    <property type="evidence" value="ECO:0007669"/>
    <property type="project" value="UniProtKB-KW"/>
</dbReference>
<organism evidence="8 9">
    <name type="scientific">Mycobacterium xenopi</name>
    <dbReference type="NCBI Taxonomy" id="1789"/>
    <lineage>
        <taxon>Bacteria</taxon>
        <taxon>Bacillati</taxon>
        <taxon>Actinomycetota</taxon>
        <taxon>Actinomycetes</taxon>
        <taxon>Mycobacteriales</taxon>
        <taxon>Mycobacteriaceae</taxon>
        <taxon>Mycobacterium</taxon>
    </lineage>
</organism>
<sequence>MNVEAADLHPAHQHPASDPAGHARWVGVDRGLSAFLVAATADGTEVARISDAPKALAAGMKQQRRLSKSLSRKKKGSHNRTDAAARLGRHHHRVADMRRHFLHQVSGELVKTHDRLVIENLNVAGMLANHHLARAISDAGWSEFARMLRYKQAWRGGRLVEADRWYPSTRLCPQCGAVDSAMTLADRVFSCGCGHTADRDTNAATNLARWARPIMTLIDPRTPSRRPGHQCPPTGRRWPTPSC</sequence>
<proteinExistence type="inferred from homology"/>
<dbReference type="Pfam" id="PF07282">
    <property type="entry name" value="Cas12f1-like_TNB"/>
    <property type="match status" value="1"/>
</dbReference>
<evidence type="ECO:0008006" key="10">
    <source>
        <dbReference type="Google" id="ProtNLM"/>
    </source>
</evidence>
<evidence type="ECO:0000313" key="9">
    <source>
        <dbReference type="Proteomes" id="UP000464624"/>
    </source>
</evidence>
<keyword evidence="3" id="KW-0238">DNA-binding</keyword>
<gene>
    <name evidence="8" type="ORF">MYXE_05240</name>
</gene>
<dbReference type="KEGG" id="mxe:MYXE_05240"/>
<keyword evidence="2" id="KW-0815">Transposition</keyword>
<reference evidence="8 9" key="1">
    <citation type="submission" date="2019-12" db="EMBL/GenBank/DDBJ databases">
        <title>Complete genome sequence of Mycolicibacterium xenopi str. JCM15661T.</title>
        <authorList>
            <person name="Yoshida M."/>
            <person name="Fukano H."/>
            <person name="Asakura T."/>
            <person name="Hoshino Y."/>
        </authorList>
    </citation>
    <scope>NUCLEOTIDE SEQUENCE [LARGE SCALE GENOMIC DNA]</scope>
    <source>
        <strain evidence="8 9">JCM 15661T</strain>
    </source>
</reference>
<dbReference type="NCBIfam" id="NF040570">
    <property type="entry name" value="guided_TnpB"/>
    <property type="match status" value="1"/>
</dbReference>
<name>A0AAD1GXQ8_MYCXE</name>
<keyword evidence="4" id="KW-0233">DNA recombination</keyword>
<dbReference type="AlphaFoldDB" id="A0AAD1GXQ8"/>
<evidence type="ECO:0000256" key="3">
    <source>
        <dbReference type="ARBA" id="ARBA00023125"/>
    </source>
</evidence>
<dbReference type="GO" id="GO:0003677">
    <property type="term" value="F:DNA binding"/>
    <property type="evidence" value="ECO:0007669"/>
    <property type="project" value="UniProtKB-KW"/>
</dbReference>
<protein>
    <recommendedName>
        <fullName evidence="10">Transposase</fullName>
    </recommendedName>
</protein>
<dbReference type="Proteomes" id="UP000464624">
    <property type="component" value="Chromosome"/>
</dbReference>
<feature type="domain" description="Probable transposase IS891/IS1136/IS1341" evidence="6">
    <location>
        <begin position="23"/>
        <end position="127"/>
    </location>
</feature>
<feature type="compositionally biased region" description="Basic and acidic residues" evidence="5">
    <location>
        <begin position="1"/>
        <end position="10"/>
    </location>
</feature>
<dbReference type="EMBL" id="AP022314">
    <property type="protein sequence ID" value="BBU20735.1"/>
    <property type="molecule type" value="Genomic_DNA"/>
</dbReference>
<dbReference type="NCBIfam" id="TIGR01766">
    <property type="entry name" value="IS200/IS605 family accessory protein TnpB-like domain"/>
    <property type="match status" value="1"/>
</dbReference>
<evidence type="ECO:0000259" key="6">
    <source>
        <dbReference type="Pfam" id="PF01385"/>
    </source>
</evidence>
<dbReference type="GO" id="GO:0006310">
    <property type="term" value="P:DNA recombination"/>
    <property type="evidence" value="ECO:0007669"/>
    <property type="project" value="UniProtKB-KW"/>
</dbReference>
<feature type="domain" description="Cas12f1-like TNB" evidence="7">
    <location>
        <begin position="141"/>
        <end position="207"/>
    </location>
</feature>
<feature type="region of interest" description="Disordered" evidence="5">
    <location>
        <begin position="221"/>
        <end position="243"/>
    </location>
</feature>
<dbReference type="RefSeq" id="WP_232061709.1">
    <property type="nucleotide sequence ID" value="NZ_AP022314.1"/>
</dbReference>
<evidence type="ECO:0000256" key="4">
    <source>
        <dbReference type="ARBA" id="ARBA00023172"/>
    </source>
</evidence>